<dbReference type="Gene3D" id="3.40.50.300">
    <property type="entry name" value="P-loop containing nucleotide triphosphate hydrolases"/>
    <property type="match status" value="1"/>
</dbReference>
<organism evidence="12 13">
    <name type="scientific">Thiohalospira halophila DSM 15071</name>
    <dbReference type="NCBI Taxonomy" id="1123397"/>
    <lineage>
        <taxon>Bacteria</taxon>
        <taxon>Pseudomonadati</taxon>
        <taxon>Pseudomonadota</taxon>
        <taxon>Gammaproteobacteria</taxon>
        <taxon>Thiohalospirales</taxon>
        <taxon>Thiohalospiraceae</taxon>
        <taxon>Thiohalospira</taxon>
    </lineage>
</organism>
<dbReference type="InterPro" id="IPR005790">
    <property type="entry name" value="DNA_polIII_delta"/>
</dbReference>
<dbReference type="Proteomes" id="UP000198611">
    <property type="component" value="Unassembled WGS sequence"/>
</dbReference>
<evidence type="ECO:0000256" key="7">
    <source>
        <dbReference type="ARBA" id="ARBA00034754"/>
    </source>
</evidence>
<dbReference type="PANTHER" id="PTHR34388:SF1">
    <property type="entry name" value="DNA POLYMERASE III SUBUNIT DELTA"/>
    <property type="match status" value="1"/>
</dbReference>
<evidence type="ECO:0000313" key="12">
    <source>
        <dbReference type="EMBL" id="SFD26313.1"/>
    </source>
</evidence>
<dbReference type="OrthoDB" id="9770982at2"/>
<dbReference type="GO" id="GO:0009360">
    <property type="term" value="C:DNA polymerase III complex"/>
    <property type="evidence" value="ECO:0007669"/>
    <property type="project" value="UniProtKB-UniRule"/>
</dbReference>
<evidence type="ECO:0000256" key="9">
    <source>
        <dbReference type="NCBIfam" id="TIGR01128"/>
    </source>
</evidence>
<evidence type="ECO:0000313" key="13">
    <source>
        <dbReference type="Proteomes" id="UP000198611"/>
    </source>
</evidence>
<keyword evidence="13" id="KW-1185">Reference proteome</keyword>
<reference evidence="12 13" key="1">
    <citation type="submission" date="2016-10" db="EMBL/GenBank/DDBJ databases">
        <authorList>
            <person name="de Groot N.N."/>
        </authorList>
    </citation>
    <scope>NUCLEOTIDE SEQUENCE [LARGE SCALE GENOMIC DNA]</scope>
    <source>
        <strain evidence="12 13">HL3</strain>
    </source>
</reference>
<evidence type="ECO:0000256" key="4">
    <source>
        <dbReference type="ARBA" id="ARBA00022695"/>
    </source>
</evidence>
<dbReference type="SUPFAM" id="SSF52540">
    <property type="entry name" value="P-loop containing nucleoside triphosphate hydrolases"/>
    <property type="match status" value="1"/>
</dbReference>
<keyword evidence="6" id="KW-0239">DNA-directed DNA polymerase</keyword>
<dbReference type="STRING" id="1123397.SAMN05660831_01330"/>
<dbReference type="AlphaFoldDB" id="A0A1I1R424"/>
<dbReference type="InterPro" id="IPR027417">
    <property type="entry name" value="P-loop_NTPase"/>
</dbReference>
<evidence type="ECO:0000256" key="3">
    <source>
        <dbReference type="ARBA" id="ARBA00022679"/>
    </source>
</evidence>
<name>A0A1I1R424_9GAMM</name>
<evidence type="ECO:0000256" key="2">
    <source>
        <dbReference type="ARBA" id="ARBA00017703"/>
    </source>
</evidence>
<evidence type="ECO:0000256" key="5">
    <source>
        <dbReference type="ARBA" id="ARBA00022705"/>
    </source>
</evidence>
<dbReference type="SUPFAM" id="SSF48019">
    <property type="entry name" value="post-AAA+ oligomerization domain-like"/>
    <property type="match status" value="1"/>
</dbReference>
<evidence type="ECO:0000256" key="8">
    <source>
        <dbReference type="ARBA" id="ARBA00049244"/>
    </source>
</evidence>
<dbReference type="GO" id="GO:0003677">
    <property type="term" value="F:DNA binding"/>
    <property type="evidence" value="ECO:0007669"/>
    <property type="project" value="InterPro"/>
</dbReference>
<evidence type="ECO:0000256" key="6">
    <source>
        <dbReference type="ARBA" id="ARBA00022932"/>
    </source>
</evidence>
<keyword evidence="4" id="KW-0548">Nucleotidyltransferase</keyword>
<dbReference type="RefSeq" id="WP_093427973.1">
    <property type="nucleotide sequence ID" value="NZ_FOMJ01000003.1"/>
</dbReference>
<dbReference type="EC" id="2.7.7.7" evidence="1 9"/>
<keyword evidence="3" id="KW-0808">Transferase</keyword>
<dbReference type="PANTHER" id="PTHR34388">
    <property type="entry name" value="DNA POLYMERASE III SUBUNIT DELTA"/>
    <property type="match status" value="1"/>
</dbReference>
<dbReference type="CDD" id="cd18138">
    <property type="entry name" value="HLD_clamp_pol_III_delta"/>
    <property type="match status" value="1"/>
</dbReference>
<evidence type="ECO:0000259" key="10">
    <source>
        <dbReference type="Pfam" id="PF06144"/>
    </source>
</evidence>
<keyword evidence="5" id="KW-0235">DNA replication</keyword>
<protein>
    <recommendedName>
        <fullName evidence="2 9">DNA polymerase III subunit delta</fullName>
        <ecNumber evidence="1 9">2.7.7.7</ecNumber>
    </recommendedName>
</protein>
<dbReference type="GO" id="GO:0003887">
    <property type="term" value="F:DNA-directed DNA polymerase activity"/>
    <property type="evidence" value="ECO:0007669"/>
    <property type="project" value="UniProtKB-UniRule"/>
</dbReference>
<proteinExistence type="inferred from homology"/>
<comment type="similarity">
    <text evidence="7">Belongs to the DNA polymerase HolA subunit family.</text>
</comment>
<feature type="domain" description="DNA polymerase III delta N-terminal" evidence="10">
    <location>
        <begin position="20"/>
        <end position="137"/>
    </location>
</feature>
<comment type="catalytic activity">
    <reaction evidence="8">
        <text>DNA(n) + a 2'-deoxyribonucleoside 5'-triphosphate = DNA(n+1) + diphosphate</text>
        <dbReference type="Rhea" id="RHEA:22508"/>
        <dbReference type="Rhea" id="RHEA-COMP:17339"/>
        <dbReference type="Rhea" id="RHEA-COMP:17340"/>
        <dbReference type="ChEBI" id="CHEBI:33019"/>
        <dbReference type="ChEBI" id="CHEBI:61560"/>
        <dbReference type="ChEBI" id="CHEBI:173112"/>
        <dbReference type="EC" id="2.7.7.7"/>
    </reaction>
</comment>
<feature type="domain" description="DNA polymerase III subunit delta C-terminal" evidence="11">
    <location>
        <begin position="218"/>
        <end position="336"/>
    </location>
</feature>
<dbReference type="GO" id="GO:0006261">
    <property type="term" value="P:DNA-templated DNA replication"/>
    <property type="evidence" value="ECO:0007669"/>
    <property type="project" value="TreeGrafter"/>
</dbReference>
<dbReference type="InterPro" id="IPR032780">
    <property type="entry name" value="DNA_pol3_delt_C"/>
</dbReference>
<gene>
    <name evidence="12" type="ORF">SAMN05660831_01330</name>
</gene>
<dbReference type="Gene3D" id="1.20.272.10">
    <property type="match status" value="1"/>
</dbReference>
<dbReference type="InterPro" id="IPR008921">
    <property type="entry name" value="DNA_pol3_clamp-load_cplx_C"/>
</dbReference>
<dbReference type="Pfam" id="PF14840">
    <property type="entry name" value="DNA_pol3_delt_C"/>
    <property type="match status" value="1"/>
</dbReference>
<sequence length="346" mass="37416">MRLQPEQLPDRLASTGDPIYLVSGDEPFQLLEAADAIRAAARERGNTAREVFNAGKDFDWSALTAGAATGSLFGDGRLLEVRLDSPRPGEAGARALREWAANPPPDAVLLLTLPKLDRSVQQSKWFRELEAAAVWVPVWPVTGGDLRRWLAARLTARGLEPEEDALTLLAERTEGNLPAAAQEVDRLALIQPPGPLNARDTASVVTDSARFDLFDLGEAALAGEPDRAVRVLEGLREEGTEAPLVLWVLAREARIAAAVAAAARAGEDPGAAADRLGVWKNRRPVVIAAARRLGVRGWRRVLSRLAGVDDSLKGGALRTAWDELLQLALIMAGRTLFPRRPRTGRE</sequence>
<evidence type="ECO:0000256" key="1">
    <source>
        <dbReference type="ARBA" id="ARBA00012417"/>
    </source>
</evidence>
<dbReference type="EMBL" id="FOMJ01000003">
    <property type="protein sequence ID" value="SFD26313.1"/>
    <property type="molecule type" value="Genomic_DNA"/>
</dbReference>
<dbReference type="Pfam" id="PF06144">
    <property type="entry name" value="DNA_pol3_delta"/>
    <property type="match status" value="1"/>
</dbReference>
<dbReference type="NCBIfam" id="TIGR01128">
    <property type="entry name" value="holA"/>
    <property type="match status" value="1"/>
</dbReference>
<dbReference type="Gene3D" id="1.10.8.60">
    <property type="match status" value="1"/>
</dbReference>
<accession>A0A1I1R424</accession>
<evidence type="ECO:0000259" key="11">
    <source>
        <dbReference type="Pfam" id="PF14840"/>
    </source>
</evidence>
<dbReference type="InterPro" id="IPR010372">
    <property type="entry name" value="DNA_pol3_delta_N"/>
</dbReference>